<protein>
    <submittedName>
        <fullName evidence="1">Uncharacterized protein</fullName>
    </submittedName>
</protein>
<organism evidence="1 2">
    <name type="scientific">Bacillus phage vB_BceP_LY3</name>
    <dbReference type="NCBI Taxonomy" id="2950458"/>
    <lineage>
        <taxon>Viruses</taxon>
        <taxon>Duplodnaviria</taxon>
        <taxon>Heunggongvirae</taxon>
        <taxon>Uroviricota</taxon>
        <taxon>Caudoviricetes</taxon>
        <taxon>Salasmaviridae</taxon>
        <taxon>Northropvirinae</taxon>
        <taxon>Layangcvirus</taxon>
        <taxon>Layangcvirus LY3</taxon>
    </lineage>
</organism>
<dbReference type="EMBL" id="ON366412">
    <property type="protein sequence ID" value="USL89535.1"/>
    <property type="molecule type" value="Genomic_DNA"/>
</dbReference>
<gene>
    <name evidence="1" type="ORF">vBBcePLY3_00024</name>
</gene>
<keyword evidence="2" id="KW-1185">Reference proteome</keyword>
<evidence type="ECO:0000313" key="1">
    <source>
        <dbReference type="EMBL" id="USL89535.1"/>
    </source>
</evidence>
<dbReference type="Proteomes" id="UP001216218">
    <property type="component" value="Segment"/>
</dbReference>
<reference evidence="1" key="1">
    <citation type="submission" date="2022-04" db="EMBL/GenBank/DDBJ databases">
        <authorList>
            <person name="Yang M."/>
            <person name="Tan S."/>
        </authorList>
    </citation>
    <scope>NUCLEOTIDE SEQUENCE</scope>
</reference>
<sequence>MNEYLLFYMKKDYSEPSKEELCKDLKEVQISMSENLNNDFILVKMLIANY</sequence>
<proteinExistence type="predicted"/>
<name>A0AAE9LW80_9CAUD</name>
<evidence type="ECO:0000313" key="2">
    <source>
        <dbReference type="Proteomes" id="UP001216218"/>
    </source>
</evidence>
<accession>A0AAE9LW80</accession>